<proteinExistence type="predicted"/>
<reference evidence="2 3" key="1">
    <citation type="submission" date="2019-06" db="EMBL/GenBank/DDBJ databases">
        <title>Draft genomes of female and male turbot (Scophthalmus maximus).</title>
        <authorList>
            <person name="Xu H."/>
            <person name="Xu X.-W."/>
            <person name="Shao C."/>
            <person name="Chen S."/>
        </authorList>
    </citation>
    <scope>NUCLEOTIDE SEQUENCE [LARGE SCALE GENOMIC DNA]</scope>
    <source>
        <strain evidence="2">Ysfricsl-2016a</strain>
        <tissue evidence="2">Blood</tissue>
    </source>
</reference>
<dbReference type="EMBL" id="VEVO01000001">
    <property type="protein sequence ID" value="KAF0047201.1"/>
    <property type="molecule type" value="Genomic_DNA"/>
</dbReference>
<evidence type="ECO:0000256" key="1">
    <source>
        <dbReference type="SAM" id="MobiDB-lite"/>
    </source>
</evidence>
<name>A0A6A4TXI6_SCOMX</name>
<gene>
    <name evidence="2" type="ORF">F2P81_000834</name>
</gene>
<protein>
    <submittedName>
        <fullName evidence="2">Uncharacterized protein</fullName>
    </submittedName>
</protein>
<evidence type="ECO:0000313" key="2">
    <source>
        <dbReference type="EMBL" id="KAF0047201.1"/>
    </source>
</evidence>
<feature type="region of interest" description="Disordered" evidence="1">
    <location>
        <begin position="24"/>
        <end position="65"/>
    </location>
</feature>
<dbReference type="AlphaFoldDB" id="A0A6A4TXI6"/>
<accession>A0A6A4TXI6</accession>
<organism evidence="2 3">
    <name type="scientific">Scophthalmus maximus</name>
    <name type="common">Turbot</name>
    <name type="synonym">Psetta maxima</name>
    <dbReference type="NCBI Taxonomy" id="52904"/>
    <lineage>
        <taxon>Eukaryota</taxon>
        <taxon>Metazoa</taxon>
        <taxon>Chordata</taxon>
        <taxon>Craniata</taxon>
        <taxon>Vertebrata</taxon>
        <taxon>Euteleostomi</taxon>
        <taxon>Actinopterygii</taxon>
        <taxon>Neopterygii</taxon>
        <taxon>Teleostei</taxon>
        <taxon>Neoteleostei</taxon>
        <taxon>Acanthomorphata</taxon>
        <taxon>Carangaria</taxon>
        <taxon>Pleuronectiformes</taxon>
        <taxon>Pleuronectoidei</taxon>
        <taxon>Scophthalmidae</taxon>
        <taxon>Scophthalmus</taxon>
    </lineage>
</organism>
<dbReference type="Proteomes" id="UP000438429">
    <property type="component" value="Unassembled WGS sequence"/>
</dbReference>
<comment type="caution">
    <text evidence="2">The sequence shown here is derived from an EMBL/GenBank/DDBJ whole genome shotgun (WGS) entry which is preliminary data.</text>
</comment>
<sequence>MPTNLHAQLKCECVPVTLEEDMLTPEDHRTRTRPSLTRVIRSSPDRDQGLQVSSDITPKERQRSSVKIKRKHAAIIKIDFILDLKIRVILQQSDPEAADRNHVSEREEYNASHGLFLRPSPHDPEAEATPQKHGRLLEPRAVDALTPAGVVLPNTRLEREIDSVNAAEVFNSLELHINLMNKNT</sequence>
<evidence type="ECO:0000313" key="3">
    <source>
        <dbReference type="Proteomes" id="UP000438429"/>
    </source>
</evidence>